<evidence type="ECO:0000313" key="2">
    <source>
        <dbReference type="EMBL" id="MBN4066948.1"/>
    </source>
</evidence>
<name>A0ABS3AQD8_9BACT</name>
<dbReference type="PROSITE" id="PS51257">
    <property type="entry name" value="PROKAR_LIPOPROTEIN"/>
    <property type="match status" value="1"/>
</dbReference>
<dbReference type="Proteomes" id="UP000722121">
    <property type="component" value="Unassembled WGS sequence"/>
</dbReference>
<feature type="chain" id="PRO_5046621036" description="Lipoprotein" evidence="1">
    <location>
        <begin position="21"/>
        <end position="151"/>
    </location>
</feature>
<proteinExistence type="predicted"/>
<dbReference type="EMBL" id="JAFITR010000042">
    <property type="protein sequence ID" value="MBN4066948.1"/>
    <property type="molecule type" value="Genomic_DNA"/>
</dbReference>
<keyword evidence="3" id="KW-1185">Reference proteome</keyword>
<keyword evidence="1" id="KW-0732">Signal</keyword>
<reference evidence="2 3" key="1">
    <citation type="submission" date="2021-02" db="EMBL/GenBank/DDBJ databases">
        <title>Activity-based single-cell genomes from oceanic crustal fluid captures similar information to metagenomic and metatranscriptomic surveys with orders of magnitude less sampling.</title>
        <authorList>
            <person name="D'Angelo T.S."/>
            <person name="Orcutt B.N."/>
        </authorList>
    </citation>
    <scope>NUCLEOTIDE SEQUENCE [LARGE SCALE GENOMIC DNA]</scope>
    <source>
        <strain evidence="2">AH-315-G07</strain>
    </source>
</reference>
<accession>A0ABS3AQD8</accession>
<evidence type="ECO:0000256" key="1">
    <source>
        <dbReference type="SAM" id="SignalP"/>
    </source>
</evidence>
<protein>
    <recommendedName>
        <fullName evidence="4">Lipoprotein</fullName>
    </recommendedName>
</protein>
<comment type="caution">
    <text evidence="2">The sequence shown here is derived from an EMBL/GenBank/DDBJ whole genome shotgun (WGS) entry which is preliminary data.</text>
</comment>
<evidence type="ECO:0000313" key="3">
    <source>
        <dbReference type="Proteomes" id="UP000722121"/>
    </source>
</evidence>
<feature type="signal peptide" evidence="1">
    <location>
        <begin position="1"/>
        <end position="20"/>
    </location>
</feature>
<gene>
    <name evidence="2" type="ORF">JYU14_02575</name>
</gene>
<sequence>MIRSRAFCLLAFLLPILLVACGKKEAQEVAAPHSIGGSVLRGKVEQAAGVALPMEGNVFDFTLTCSPLYELTWSAITIPASDGRYTYENLGDNKAVLHFESVLGDQRGKLLLQFDSEERGSFDGHYLTIGGVVGEGTFSGTFELKTSSSCQ</sequence>
<organism evidence="2 3">
    <name type="scientific">Simkania negevensis</name>
    <dbReference type="NCBI Taxonomy" id="83561"/>
    <lineage>
        <taxon>Bacteria</taxon>
        <taxon>Pseudomonadati</taxon>
        <taxon>Chlamydiota</taxon>
        <taxon>Chlamydiia</taxon>
        <taxon>Parachlamydiales</taxon>
        <taxon>Simkaniaceae</taxon>
        <taxon>Simkania</taxon>
    </lineage>
</organism>
<evidence type="ECO:0008006" key="4">
    <source>
        <dbReference type="Google" id="ProtNLM"/>
    </source>
</evidence>